<gene>
    <name evidence="1" type="ORF">SAMN04487907_105123</name>
</gene>
<name>A0A1I1JXD0_9FLAO</name>
<dbReference type="AlphaFoldDB" id="A0A1I1JXD0"/>
<accession>A0A1I1JXD0</accession>
<evidence type="ECO:0000313" key="2">
    <source>
        <dbReference type="Proteomes" id="UP000199438"/>
    </source>
</evidence>
<evidence type="ECO:0000313" key="1">
    <source>
        <dbReference type="EMBL" id="SFC53156.1"/>
    </source>
</evidence>
<dbReference type="Proteomes" id="UP000199438">
    <property type="component" value="Unassembled WGS sequence"/>
</dbReference>
<dbReference type="OrthoDB" id="572467at2"/>
<reference evidence="2" key="1">
    <citation type="submission" date="2016-10" db="EMBL/GenBank/DDBJ databases">
        <authorList>
            <person name="Varghese N."/>
            <person name="Submissions S."/>
        </authorList>
    </citation>
    <scope>NUCLEOTIDE SEQUENCE [LARGE SCALE GENOMIC DNA]</scope>
    <source>
        <strain evidence="2">DSM 24499</strain>
    </source>
</reference>
<evidence type="ECO:0008006" key="3">
    <source>
        <dbReference type="Google" id="ProtNLM"/>
    </source>
</evidence>
<organism evidence="1 2">
    <name type="scientific">Zunongwangia mangrovi</name>
    <dbReference type="NCBI Taxonomy" id="1334022"/>
    <lineage>
        <taxon>Bacteria</taxon>
        <taxon>Pseudomonadati</taxon>
        <taxon>Bacteroidota</taxon>
        <taxon>Flavobacteriia</taxon>
        <taxon>Flavobacteriales</taxon>
        <taxon>Flavobacteriaceae</taxon>
        <taxon>Zunongwangia</taxon>
    </lineage>
</organism>
<dbReference type="RefSeq" id="WP_092543086.1">
    <property type="nucleotide sequence ID" value="NZ_FOKV01000005.1"/>
</dbReference>
<keyword evidence="2" id="KW-1185">Reference proteome</keyword>
<dbReference type="EMBL" id="FOKV01000005">
    <property type="protein sequence ID" value="SFC53156.1"/>
    <property type="molecule type" value="Genomic_DNA"/>
</dbReference>
<proteinExistence type="predicted"/>
<sequence length="120" mass="13828">MHKKLIFVYNANSGTWNSVLDSAHKFLKPETYSCKLCAVTHGLAGEKKAWKNYRKSSNLEMEFYHKDEFLSAFASKYLLKFDFPAILFAEIGDLQVLISAKEFNEISSVEKLIEIIENRV</sequence>
<dbReference type="STRING" id="1334022.SAMN04487907_105123"/>
<protein>
    <recommendedName>
        <fullName evidence="3">GTPase</fullName>
    </recommendedName>
</protein>